<dbReference type="CDD" id="cd01135">
    <property type="entry name" value="V_A-ATPase_B"/>
    <property type="match status" value="1"/>
</dbReference>
<dbReference type="HAMAP" id="MF_00310">
    <property type="entry name" value="ATP_synth_B_arch"/>
    <property type="match status" value="1"/>
</dbReference>
<dbReference type="AlphaFoldDB" id="A0A9D5JVX9"/>
<dbReference type="Proteomes" id="UP000649604">
    <property type="component" value="Unassembled WGS sequence"/>
</dbReference>
<gene>
    <name evidence="4" type="primary">atpB</name>
    <name evidence="8" type="ORF">GF339_11875</name>
</gene>
<dbReference type="GO" id="GO:0005524">
    <property type="term" value="F:ATP binding"/>
    <property type="evidence" value="ECO:0007669"/>
    <property type="project" value="UniProtKB-UniRule"/>
</dbReference>
<feature type="domain" description="ATP synthase A/B type C-terminal" evidence="7">
    <location>
        <begin position="357"/>
        <end position="456"/>
    </location>
</feature>
<dbReference type="CDD" id="cd18112">
    <property type="entry name" value="ATP-synt_V_A-type_beta_C"/>
    <property type="match status" value="1"/>
</dbReference>
<dbReference type="Pfam" id="PF02874">
    <property type="entry name" value="ATP-synt_ab_N"/>
    <property type="match status" value="1"/>
</dbReference>
<comment type="similarity">
    <text evidence="1 4">Belongs to the ATPase alpha/beta chains family.</text>
</comment>
<dbReference type="PANTHER" id="PTHR43389:SF4">
    <property type="entry name" value="V-TYPE PROTON ATPASE SUBUNIT B"/>
    <property type="match status" value="1"/>
</dbReference>
<dbReference type="InterPro" id="IPR055190">
    <property type="entry name" value="ATP-synt_VA_C"/>
</dbReference>
<evidence type="ECO:0000313" key="9">
    <source>
        <dbReference type="Proteomes" id="UP000649604"/>
    </source>
</evidence>
<dbReference type="GO" id="GO:0046933">
    <property type="term" value="F:proton-transporting ATP synthase activity, rotational mechanism"/>
    <property type="evidence" value="ECO:0007669"/>
    <property type="project" value="UniProtKB-UniRule"/>
</dbReference>
<evidence type="ECO:0000313" key="8">
    <source>
        <dbReference type="EMBL" id="MBD3325277.1"/>
    </source>
</evidence>
<sequence>MIGAKEYLGFKKVSGPILYVEDISDVGFAEVVQVVDGHGRLRHGRVLSVGRSAVAVEIFEGTSGLAIAETTIRFLGHPLLIPVSQNMLGRVFNGIGEPIDGLPDPIVHEQRNINGFPINPASREYPRDFIQTGISAIDGMNTLVRGQKLPVFSGSGLPHNKLAAQIIRQATIIGEEDTQFAIVFGAMGIKHDDAEVFRQSFEESGVLKNVVMFINLASDPPIERLVTPRSALTIAEYLAFDCDMHVLVVLTDMTNYCEALREVSTSKGEVPSRKGYPGYLYSDLASIYERAGRIIGRKGSITQIPILTMPNDDITHPIPDLTGFITEGQIVLDRNLDKQGVYPPINVLPSLSRLMNDGIGEGKTRDDHRNISNQLYSAYTYVKRVETLASIIGESELSDLDKKYLDLGRRFETTFIKQGIAENRSIAATLDLAWELVSMLPRRELTRVTDEQIDQYGR</sequence>
<accession>A0A9D5JVX9</accession>
<dbReference type="PANTHER" id="PTHR43389">
    <property type="entry name" value="V-TYPE PROTON ATPASE SUBUNIT B"/>
    <property type="match status" value="1"/>
</dbReference>
<evidence type="ECO:0000256" key="3">
    <source>
        <dbReference type="ARBA" id="ARBA00023065"/>
    </source>
</evidence>
<dbReference type="InterPro" id="IPR000194">
    <property type="entry name" value="ATPase_F1/V1/A1_a/bsu_nucl-bd"/>
</dbReference>
<keyword evidence="4" id="KW-0066">ATP synthesis</keyword>
<dbReference type="CDD" id="cd18118">
    <property type="entry name" value="ATP-synt_V_A-type_beta_N"/>
    <property type="match status" value="1"/>
</dbReference>
<protein>
    <recommendedName>
        <fullName evidence="4">V-type ATP synthase beta chain</fullName>
    </recommendedName>
    <alternativeName>
        <fullName evidence="4">V-ATPase subunit B</fullName>
    </alternativeName>
</protein>
<evidence type="ECO:0000259" key="7">
    <source>
        <dbReference type="Pfam" id="PF22919"/>
    </source>
</evidence>
<dbReference type="PROSITE" id="PS00152">
    <property type="entry name" value="ATPASE_ALPHA_BETA"/>
    <property type="match status" value="1"/>
</dbReference>
<dbReference type="InterPro" id="IPR027417">
    <property type="entry name" value="P-loop_NTPase"/>
</dbReference>
<dbReference type="EMBL" id="WJJP01000387">
    <property type="protein sequence ID" value="MBD3325277.1"/>
    <property type="molecule type" value="Genomic_DNA"/>
</dbReference>
<evidence type="ECO:0000259" key="6">
    <source>
        <dbReference type="Pfam" id="PF02874"/>
    </source>
</evidence>
<comment type="function">
    <text evidence="4">Produces ATP from ADP in the presence of a proton gradient across the membrane. The V-type beta chain is a regulatory subunit.</text>
</comment>
<evidence type="ECO:0000256" key="2">
    <source>
        <dbReference type="ARBA" id="ARBA00022448"/>
    </source>
</evidence>
<dbReference type="InterPro" id="IPR004100">
    <property type="entry name" value="ATPase_F1/V1/A1_a/bsu_N"/>
</dbReference>
<dbReference type="Gene3D" id="3.40.50.12240">
    <property type="match status" value="1"/>
</dbReference>
<dbReference type="InterPro" id="IPR020003">
    <property type="entry name" value="ATPase_a/bsu_AS"/>
</dbReference>
<evidence type="ECO:0000256" key="4">
    <source>
        <dbReference type="HAMAP-Rule" id="MF_00310"/>
    </source>
</evidence>
<evidence type="ECO:0000256" key="1">
    <source>
        <dbReference type="ARBA" id="ARBA00008936"/>
    </source>
</evidence>
<organism evidence="8 9">
    <name type="scientific">candidate division KSB3 bacterium</name>
    <dbReference type="NCBI Taxonomy" id="2044937"/>
    <lineage>
        <taxon>Bacteria</taxon>
        <taxon>candidate division KSB3</taxon>
    </lineage>
</organism>
<proteinExistence type="inferred from homology"/>
<dbReference type="Pfam" id="PF00006">
    <property type="entry name" value="ATP-synt_ab"/>
    <property type="match status" value="1"/>
</dbReference>
<name>A0A9D5JVX9_9BACT</name>
<dbReference type="GO" id="GO:0042777">
    <property type="term" value="P:proton motive force-driven plasma membrane ATP synthesis"/>
    <property type="evidence" value="ECO:0007669"/>
    <property type="project" value="UniProtKB-UniRule"/>
</dbReference>
<dbReference type="SUPFAM" id="SSF52540">
    <property type="entry name" value="P-loop containing nucleoside triphosphate hydrolases"/>
    <property type="match status" value="1"/>
</dbReference>
<dbReference type="NCBIfam" id="NF003235">
    <property type="entry name" value="PRK04196.1"/>
    <property type="match status" value="1"/>
</dbReference>
<dbReference type="Pfam" id="PF22919">
    <property type="entry name" value="ATP-synt_VA_C"/>
    <property type="match status" value="1"/>
</dbReference>
<comment type="caution">
    <text evidence="8">The sequence shown here is derived from an EMBL/GenBank/DDBJ whole genome shotgun (WGS) entry which is preliminary data.</text>
</comment>
<keyword evidence="3 4" id="KW-0406">Ion transport</keyword>
<feature type="domain" description="ATPase F1/V1/A1 complex alpha/beta subunit N-terminal" evidence="6">
    <location>
        <begin position="12"/>
        <end position="76"/>
    </location>
</feature>
<keyword evidence="4" id="KW-0375">Hydrogen ion transport</keyword>
<feature type="domain" description="ATPase F1/V1/A1 complex alpha/beta subunit nucleotide-binding" evidence="5">
    <location>
        <begin position="133"/>
        <end position="352"/>
    </location>
</feature>
<evidence type="ECO:0000259" key="5">
    <source>
        <dbReference type="Pfam" id="PF00006"/>
    </source>
</evidence>
<dbReference type="InterPro" id="IPR022879">
    <property type="entry name" value="V-ATPase_su_B/beta"/>
</dbReference>
<reference evidence="8" key="1">
    <citation type="submission" date="2019-11" db="EMBL/GenBank/DDBJ databases">
        <title>Microbial mats filling the niche in hypersaline microbial mats.</title>
        <authorList>
            <person name="Wong H.L."/>
            <person name="Macleod F.I."/>
            <person name="White R.A. III"/>
            <person name="Burns B.P."/>
        </authorList>
    </citation>
    <scope>NUCLEOTIDE SEQUENCE</scope>
    <source>
        <strain evidence="8">Rbin_158</strain>
    </source>
</reference>
<keyword evidence="2 4" id="KW-0813">Transport</keyword>
<dbReference type="GO" id="GO:0046961">
    <property type="term" value="F:proton-transporting ATPase activity, rotational mechanism"/>
    <property type="evidence" value="ECO:0007669"/>
    <property type="project" value="TreeGrafter"/>
</dbReference>